<dbReference type="AlphaFoldDB" id="A0AAE0CLZ6"/>
<dbReference type="EMBL" id="JANJYI010000003">
    <property type="protein sequence ID" value="KAK2656051.1"/>
    <property type="molecule type" value="Genomic_DNA"/>
</dbReference>
<proteinExistence type="predicted"/>
<organism evidence="1 2">
    <name type="scientific">Dipteronia dyeriana</name>
    <dbReference type="NCBI Taxonomy" id="168575"/>
    <lineage>
        <taxon>Eukaryota</taxon>
        <taxon>Viridiplantae</taxon>
        <taxon>Streptophyta</taxon>
        <taxon>Embryophyta</taxon>
        <taxon>Tracheophyta</taxon>
        <taxon>Spermatophyta</taxon>
        <taxon>Magnoliopsida</taxon>
        <taxon>eudicotyledons</taxon>
        <taxon>Gunneridae</taxon>
        <taxon>Pentapetalae</taxon>
        <taxon>rosids</taxon>
        <taxon>malvids</taxon>
        <taxon>Sapindales</taxon>
        <taxon>Sapindaceae</taxon>
        <taxon>Hippocastanoideae</taxon>
        <taxon>Acereae</taxon>
        <taxon>Dipteronia</taxon>
    </lineage>
</organism>
<reference evidence="1" key="1">
    <citation type="journal article" date="2023" name="Plant J.">
        <title>Genome sequences and population genomics provide insights into the demographic history, inbreeding, and mutation load of two 'living fossil' tree species of Dipteronia.</title>
        <authorList>
            <person name="Feng Y."/>
            <person name="Comes H.P."/>
            <person name="Chen J."/>
            <person name="Zhu S."/>
            <person name="Lu R."/>
            <person name="Zhang X."/>
            <person name="Li P."/>
            <person name="Qiu J."/>
            <person name="Olsen K.M."/>
            <person name="Qiu Y."/>
        </authorList>
    </citation>
    <scope>NUCLEOTIDE SEQUENCE</scope>
    <source>
        <strain evidence="1">KIB01</strain>
    </source>
</reference>
<protein>
    <recommendedName>
        <fullName evidence="3">Reverse transcriptase zinc-binding domain-containing protein</fullName>
    </recommendedName>
</protein>
<dbReference type="Proteomes" id="UP001280121">
    <property type="component" value="Unassembled WGS sequence"/>
</dbReference>
<accession>A0AAE0CLZ6</accession>
<dbReference type="PANTHER" id="PTHR36617:SF5">
    <property type="entry name" value="OS05G0421675 PROTEIN"/>
    <property type="match status" value="1"/>
</dbReference>
<evidence type="ECO:0000313" key="2">
    <source>
        <dbReference type="Proteomes" id="UP001280121"/>
    </source>
</evidence>
<keyword evidence="2" id="KW-1185">Reference proteome</keyword>
<evidence type="ECO:0000313" key="1">
    <source>
        <dbReference type="EMBL" id="KAK2656051.1"/>
    </source>
</evidence>
<evidence type="ECO:0008006" key="3">
    <source>
        <dbReference type="Google" id="ProtNLM"/>
    </source>
</evidence>
<name>A0AAE0CLZ6_9ROSI</name>
<comment type="caution">
    <text evidence="1">The sequence shown here is derived from an EMBL/GenBank/DDBJ whole genome shotgun (WGS) entry which is preliminary data.</text>
</comment>
<dbReference type="PANTHER" id="PTHR36617">
    <property type="entry name" value="PROTEIN, PUTATIVE-RELATED"/>
    <property type="match status" value="1"/>
</dbReference>
<sequence length="204" mass="23321">MGCWQSGFEGLGVRNLHYEKKVLCAKYEVDRCVIKWNRQCKATISPFVRTVSNLFKSSSISMSLLKEGFHIVLGCGDKIDFWNDITVEANTLKVSFPIMFALTCEKNEEVRKFGFWSGLYWEKEQWYNFLNVLLGIKLRSSITDAIAWKFCSNGLFSVGSLRKKSEDFEEDVQGLSRFVWQDVWIGGVFPVVRIGLSRSGGRVG</sequence>
<gene>
    <name evidence="1" type="ORF">Ddye_009103</name>
</gene>